<keyword evidence="2" id="KW-1185">Reference proteome</keyword>
<dbReference type="RefSeq" id="WP_354145493.1">
    <property type="nucleotide sequence ID" value="NZ_JAZDQV010000014.1"/>
</dbReference>
<dbReference type="PRINTS" id="PR01100">
    <property type="entry name" value="SHIKIMTKNASE"/>
</dbReference>
<dbReference type="Proteomes" id="UP001343492">
    <property type="component" value="Unassembled WGS sequence"/>
</dbReference>
<gene>
    <name evidence="1" type="ORF">VRS74_12125</name>
</gene>
<proteinExistence type="predicted"/>
<sequence length="172" mass="19795">MAHSLQRVLIVGPCGAGKSTFGFALAEAAGLPLFHMDRLNWKPGWIESTDEELRARLREVVAGERWIIEGTYGGTLDERLPGADTVVYLDYPIPLCFWRVLKRILTWRGRARPDMPEGCPERLDLSFLLYVARWNHGPRRRLEGRIGPYRDKMVRLCSSREAQCWLDSLARR</sequence>
<dbReference type="InterPro" id="IPR052922">
    <property type="entry name" value="Cytidylate_Kinase-2"/>
</dbReference>
<dbReference type="InterPro" id="IPR027417">
    <property type="entry name" value="P-loop_NTPase"/>
</dbReference>
<dbReference type="SUPFAM" id="SSF52540">
    <property type="entry name" value="P-loop containing nucleoside triphosphate hydrolases"/>
    <property type="match status" value="1"/>
</dbReference>
<organism evidence="1 2">
    <name type="scientific">Altererythrobacter litoralis</name>
    <dbReference type="NCBI Taxonomy" id="3113904"/>
    <lineage>
        <taxon>Bacteria</taxon>
        <taxon>Pseudomonadati</taxon>
        <taxon>Pseudomonadota</taxon>
        <taxon>Alphaproteobacteria</taxon>
        <taxon>Sphingomonadales</taxon>
        <taxon>Erythrobacteraceae</taxon>
        <taxon>Altererythrobacter</taxon>
    </lineage>
</organism>
<name>A0ABU7GHL4_9SPHN</name>
<evidence type="ECO:0000313" key="2">
    <source>
        <dbReference type="Proteomes" id="UP001343492"/>
    </source>
</evidence>
<dbReference type="EMBL" id="JAZDQV010000014">
    <property type="protein sequence ID" value="MEE1878430.1"/>
    <property type="molecule type" value="Genomic_DNA"/>
</dbReference>
<accession>A0ABU7GHL4</accession>
<evidence type="ECO:0000313" key="1">
    <source>
        <dbReference type="EMBL" id="MEE1878430.1"/>
    </source>
</evidence>
<dbReference type="PANTHER" id="PTHR37816">
    <property type="entry name" value="YALI0E33011P"/>
    <property type="match status" value="1"/>
</dbReference>
<dbReference type="PANTHER" id="PTHR37816:SF3">
    <property type="entry name" value="MODULATES DNA TOPOLOGY"/>
    <property type="match status" value="1"/>
</dbReference>
<comment type="caution">
    <text evidence="1">The sequence shown here is derived from an EMBL/GenBank/DDBJ whole genome shotgun (WGS) entry which is preliminary data.</text>
</comment>
<protein>
    <submittedName>
        <fullName evidence="1">Topology modulation protein</fullName>
    </submittedName>
</protein>
<reference evidence="1 2" key="1">
    <citation type="submission" date="2024-01" db="EMBL/GenBank/DDBJ databases">
        <title>The genome sequence of Erythrobacteraceae sp. strain 1XM1-14.</title>
        <authorList>
            <person name="Liu Y."/>
        </authorList>
    </citation>
    <scope>NUCLEOTIDE SEQUENCE [LARGE SCALE GENOMIC DNA]</scope>
    <source>
        <strain evidence="1 2">1XM1-14</strain>
    </source>
</reference>
<dbReference type="Gene3D" id="3.40.50.300">
    <property type="entry name" value="P-loop containing nucleotide triphosphate hydrolases"/>
    <property type="match status" value="1"/>
</dbReference>